<reference evidence="11" key="2">
    <citation type="journal article" date="2023" name="IMA Fungus">
        <title>Comparative genomic study of the Penicillium genus elucidates a diverse pangenome and 15 lateral gene transfer events.</title>
        <authorList>
            <person name="Petersen C."/>
            <person name="Sorensen T."/>
            <person name="Nielsen M.R."/>
            <person name="Sondergaard T.E."/>
            <person name="Sorensen J.L."/>
            <person name="Fitzpatrick D.A."/>
            <person name="Frisvad J.C."/>
            <person name="Nielsen K.L."/>
        </authorList>
    </citation>
    <scope>NUCLEOTIDE SEQUENCE</scope>
    <source>
        <strain evidence="11">IBT 16125</strain>
    </source>
</reference>
<protein>
    <recommendedName>
        <fullName evidence="7">Nonribosomal peptide synthetase sidC</fullName>
    </recommendedName>
    <alternativeName>
        <fullName evidence="8">Siderophore peptide synthetase C</fullName>
    </alternativeName>
</protein>
<keyword evidence="5" id="KW-0677">Repeat</keyword>
<dbReference type="GO" id="GO:0031177">
    <property type="term" value="F:phosphopantetheine binding"/>
    <property type="evidence" value="ECO:0007669"/>
    <property type="project" value="InterPro"/>
</dbReference>
<dbReference type="SUPFAM" id="SSF52777">
    <property type="entry name" value="CoA-dependent acyltransferases"/>
    <property type="match status" value="12"/>
</dbReference>
<dbReference type="NCBIfam" id="TIGR01733">
    <property type="entry name" value="AA-adenyl-dom"/>
    <property type="match status" value="2"/>
</dbReference>
<dbReference type="PROSITE" id="PS00455">
    <property type="entry name" value="AMP_BINDING"/>
    <property type="match status" value="1"/>
</dbReference>
<dbReference type="FunFam" id="3.40.50.980:FF:000001">
    <property type="entry name" value="Non-ribosomal peptide synthetase"/>
    <property type="match status" value="1"/>
</dbReference>
<dbReference type="SUPFAM" id="SSF56801">
    <property type="entry name" value="Acetyl-CoA synthetase-like"/>
    <property type="match status" value="3"/>
</dbReference>
<evidence type="ECO:0000313" key="12">
    <source>
        <dbReference type="Proteomes" id="UP001213681"/>
    </source>
</evidence>
<evidence type="ECO:0000256" key="3">
    <source>
        <dbReference type="ARBA" id="ARBA00022553"/>
    </source>
</evidence>
<dbReference type="Gene3D" id="3.40.50.12780">
    <property type="entry name" value="N-terminal domain of ligase-like"/>
    <property type="match status" value="3"/>
</dbReference>
<dbReference type="InterPro" id="IPR020845">
    <property type="entry name" value="AMP-binding_CS"/>
</dbReference>
<evidence type="ECO:0000256" key="6">
    <source>
        <dbReference type="ARBA" id="ARBA00029454"/>
    </source>
</evidence>
<dbReference type="InterPro" id="IPR045851">
    <property type="entry name" value="AMP-bd_C_sf"/>
</dbReference>
<dbReference type="GO" id="GO:0010106">
    <property type="term" value="P:cellular response to iron ion starvation"/>
    <property type="evidence" value="ECO:0007669"/>
    <property type="project" value="UniProtKB-ARBA"/>
</dbReference>
<feature type="domain" description="Carrier" evidence="10">
    <location>
        <begin position="3995"/>
        <end position="4068"/>
    </location>
</feature>
<keyword evidence="12" id="KW-1185">Reference proteome</keyword>
<dbReference type="Pfam" id="PF00550">
    <property type="entry name" value="PP-binding"/>
    <property type="match status" value="6"/>
</dbReference>
<feature type="domain" description="Carrier" evidence="10">
    <location>
        <begin position="4546"/>
        <end position="4619"/>
    </location>
</feature>
<dbReference type="InterPro" id="IPR010071">
    <property type="entry name" value="AA_adenyl_dom"/>
</dbReference>
<dbReference type="Gene3D" id="1.10.1200.10">
    <property type="entry name" value="ACP-like"/>
    <property type="match status" value="6"/>
</dbReference>
<organism evidence="11 12">
    <name type="scientific">Penicillium daleae</name>
    <dbReference type="NCBI Taxonomy" id="63821"/>
    <lineage>
        <taxon>Eukaryota</taxon>
        <taxon>Fungi</taxon>
        <taxon>Dikarya</taxon>
        <taxon>Ascomycota</taxon>
        <taxon>Pezizomycotina</taxon>
        <taxon>Eurotiomycetes</taxon>
        <taxon>Eurotiomycetidae</taxon>
        <taxon>Eurotiales</taxon>
        <taxon>Aspergillaceae</taxon>
        <taxon>Penicillium</taxon>
    </lineage>
</organism>
<feature type="domain" description="Carrier" evidence="10">
    <location>
        <begin position="3429"/>
        <end position="3506"/>
    </location>
</feature>
<evidence type="ECO:0000256" key="5">
    <source>
        <dbReference type="ARBA" id="ARBA00022737"/>
    </source>
</evidence>
<dbReference type="SUPFAM" id="SSF47336">
    <property type="entry name" value="ACP-like"/>
    <property type="match status" value="6"/>
</dbReference>
<keyword evidence="2" id="KW-0596">Phosphopantetheine</keyword>
<evidence type="ECO:0000256" key="4">
    <source>
        <dbReference type="ARBA" id="ARBA00022598"/>
    </source>
</evidence>
<feature type="domain" description="Carrier" evidence="10">
    <location>
        <begin position="1792"/>
        <end position="1869"/>
    </location>
</feature>
<dbReference type="EMBL" id="JAPVEA010000008">
    <property type="protein sequence ID" value="KAJ5438369.1"/>
    <property type="molecule type" value="Genomic_DNA"/>
</dbReference>
<proteinExistence type="inferred from homology"/>
<feature type="domain" description="Carrier" evidence="10">
    <location>
        <begin position="2360"/>
        <end position="2433"/>
    </location>
</feature>
<dbReference type="Pfam" id="PF00501">
    <property type="entry name" value="AMP-binding"/>
    <property type="match status" value="3"/>
</dbReference>
<evidence type="ECO:0000259" key="10">
    <source>
        <dbReference type="PROSITE" id="PS50075"/>
    </source>
</evidence>
<dbReference type="Pfam" id="PF13193">
    <property type="entry name" value="AMP-binding_C"/>
    <property type="match status" value="1"/>
</dbReference>
<dbReference type="FunFam" id="3.30.300.30:FF:000033">
    <property type="entry name" value="Nonribosomal siderophore peptide synthase SidC"/>
    <property type="match status" value="1"/>
</dbReference>
<dbReference type="GO" id="GO:0043041">
    <property type="term" value="P:amino acid activation for nonribosomal peptide biosynthetic process"/>
    <property type="evidence" value="ECO:0007669"/>
    <property type="project" value="TreeGrafter"/>
</dbReference>
<dbReference type="GO" id="GO:0031169">
    <property type="term" value="P:ferrichrome biosynthetic process"/>
    <property type="evidence" value="ECO:0007669"/>
    <property type="project" value="UniProtKB-ARBA"/>
</dbReference>
<dbReference type="Gene3D" id="3.30.300.30">
    <property type="match status" value="3"/>
</dbReference>
<feature type="region of interest" description="Disordered" evidence="9">
    <location>
        <begin position="5017"/>
        <end position="5050"/>
    </location>
</feature>
<gene>
    <name evidence="11" type="ORF">N7458_009367</name>
</gene>
<comment type="similarity">
    <text evidence="6">Belongs to the NRP synthetase family.</text>
</comment>
<dbReference type="Gene3D" id="3.30.559.10">
    <property type="entry name" value="Chloramphenicol acetyltransferase-like domain"/>
    <property type="match status" value="6"/>
</dbReference>
<dbReference type="PANTHER" id="PTHR45527">
    <property type="entry name" value="NONRIBOSOMAL PEPTIDE SYNTHETASE"/>
    <property type="match status" value="1"/>
</dbReference>
<dbReference type="InterPro" id="IPR036736">
    <property type="entry name" value="ACP-like_sf"/>
</dbReference>
<dbReference type="Gene3D" id="3.30.559.30">
    <property type="entry name" value="Nonribosomal peptide synthetase, condensation domain"/>
    <property type="match status" value="6"/>
</dbReference>
<dbReference type="Pfam" id="PF00668">
    <property type="entry name" value="Condensation"/>
    <property type="match status" value="6"/>
</dbReference>
<name>A0AAD6BZK9_9EURO</name>
<dbReference type="PROSITE" id="PS50075">
    <property type="entry name" value="CARRIER"/>
    <property type="match status" value="6"/>
</dbReference>
<feature type="compositionally biased region" description="Polar residues" evidence="9">
    <location>
        <begin position="5021"/>
        <end position="5050"/>
    </location>
</feature>
<keyword evidence="3" id="KW-0597">Phosphoprotein</keyword>
<dbReference type="InterPro" id="IPR009081">
    <property type="entry name" value="PP-bd_ACP"/>
</dbReference>
<dbReference type="PROSITE" id="PS00012">
    <property type="entry name" value="PHOSPHOPANTETHEINE"/>
    <property type="match status" value="4"/>
</dbReference>
<dbReference type="CDD" id="cd05918">
    <property type="entry name" value="A_NRPS_SidN3_like"/>
    <property type="match status" value="2"/>
</dbReference>
<evidence type="ECO:0000256" key="7">
    <source>
        <dbReference type="ARBA" id="ARBA00067294"/>
    </source>
</evidence>
<evidence type="ECO:0000256" key="1">
    <source>
        <dbReference type="ARBA" id="ARBA00004924"/>
    </source>
</evidence>
<dbReference type="GO" id="GO:0005737">
    <property type="term" value="C:cytoplasm"/>
    <property type="evidence" value="ECO:0007669"/>
    <property type="project" value="TreeGrafter"/>
</dbReference>
<dbReference type="FunFam" id="3.40.50.12780:FF:000024">
    <property type="entry name" value="Nonribosomal siderophore peptide synthase SidC"/>
    <property type="match status" value="1"/>
</dbReference>
<keyword evidence="4" id="KW-0436">Ligase</keyword>
<comment type="pathway">
    <text evidence="1">Siderophore biosynthesis.</text>
</comment>
<dbReference type="GO" id="GO:0016874">
    <property type="term" value="F:ligase activity"/>
    <property type="evidence" value="ECO:0007669"/>
    <property type="project" value="UniProtKB-KW"/>
</dbReference>
<dbReference type="CDD" id="cd19542">
    <property type="entry name" value="CT_NRPS-like"/>
    <property type="match status" value="3"/>
</dbReference>
<dbReference type="SMART" id="SM00823">
    <property type="entry name" value="PKS_PP"/>
    <property type="match status" value="6"/>
</dbReference>
<dbReference type="InterPro" id="IPR042099">
    <property type="entry name" value="ANL_N_sf"/>
</dbReference>
<dbReference type="InterPro" id="IPR020806">
    <property type="entry name" value="PKS_PP-bd"/>
</dbReference>
<dbReference type="RefSeq" id="XP_056761598.1">
    <property type="nucleotide sequence ID" value="XM_056912749.1"/>
</dbReference>
<dbReference type="PANTHER" id="PTHR45527:SF1">
    <property type="entry name" value="FATTY ACID SYNTHASE"/>
    <property type="match status" value="1"/>
</dbReference>
<feature type="domain" description="Carrier" evidence="10">
    <location>
        <begin position="726"/>
        <end position="799"/>
    </location>
</feature>
<dbReference type="InterPro" id="IPR000873">
    <property type="entry name" value="AMP-dep_synth/lig_dom"/>
</dbReference>
<dbReference type="Proteomes" id="UP001213681">
    <property type="component" value="Unassembled WGS sequence"/>
</dbReference>
<accession>A0AAD6BZK9</accession>
<comment type="caution">
    <text evidence="11">The sequence shown here is derived from an EMBL/GenBank/DDBJ whole genome shotgun (WGS) entry which is preliminary data.</text>
</comment>
<dbReference type="GeneID" id="81602992"/>
<dbReference type="InterPro" id="IPR001242">
    <property type="entry name" value="Condensation_dom"/>
</dbReference>
<evidence type="ECO:0000256" key="2">
    <source>
        <dbReference type="ARBA" id="ARBA00022450"/>
    </source>
</evidence>
<evidence type="ECO:0000313" key="11">
    <source>
        <dbReference type="EMBL" id="KAJ5438369.1"/>
    </source>
</evidence>
<dbReference type="InterPro" id="IPR023213">
    <property type="entry name" value="CAT-like_dom_sf"/>
</dbReference>
<dbReference type="InterPro" id="IPR006162">
    <property type="entry name" value="Ppantetheine_attach_site"/>
</dbReference>
<dbReference type="InterPro" id="IPR025110">
    <property type="entry name" value="AMP-bd_C"/>
</dbReference>
<evidence type="ECO:0000256" key="9">
    <source>
        <dbReference type="SAM" id="MobiDB-lite"/>
    </source>
</evidence>
<evidence type="ECO:0000256" key="8">
    <source>
        <dbReference type="ARBA" id="ARBA00078302"/>
    </source>
</evidence>
<reference evidence="11" key="1">
    <citation type="submission" date="2022-12" db="EMBL/GenBank/DDBJ databases">
        <authorList>
            <person name="Petersen C."/>
        </authorList>
    </citation>
    <scope>NUCLEOTIDE SEQUENCE</scope>
    <source>
        <strain evidence="11">IBT 16125</strain>
    </source>
</reference>
<sequence>MDRFTPFPPIHSQTGFSGDDGAVRAILSWPVDTALLSSELLALSWAVLLRAYTTEESPVFLLNDQPIKADLFTRIIQPATVDAHAELSAKHTAVRLTDEPKLAGTPPSECESIESHASSSPFCTLTWCFNRNTQTSTLHSSTGMDTAFVQQLGRQLERIVQDQAALSGMQVKLPASADKLSGMELELSISNPSPCTLPGPQLLHELALSGAHDGNHAIEFLTADGNVRCLSYRALDRVSSKLAAEINAASRLDAEEPRKMVVPVLLPQSLELYITQMAILKAGGAFCPLNIDAPSDRIEFILQDVAASVVITQTALATRIPQNEHLAVITVDELQTQTDIQQTEIMEQLQLHHSVKTAPTDLAYVMYTSGSTGRPKGVGISHLAATQSLLAHNDLIPHFTRFLQFASPTFDVSVFEIFFPLFRGATLIGCDREQMLLDIGHVMTEMRVDAAELTPTVAGELLRSRAAAPSLRVLLTIGEMLTRHVVDEFGQSQHADGVLHGMYGPTEAAIHCTAATHFRSDDRVNLIGRVFKTVSAFIMSLGNEDKDGSSPAGLQPLPLGQIGELVVGGPQLADGYINRPEENAKAFIESPLYGRLYRTGDKARMLPSGEIECFGRISSGQVKLRGQRIELGEIEHAVCRAPDVRSAVAIVSGGSLAAFVLVNDKGTTERALRDVCRQWLPRFMVPGEFILVDQFPQLPSGKIDRKALEAEFVRHRNEAQSVEQDSFRDETEETIASCVADVLGKQLPPSESLSAAGLDSLAAIRLASHLLDVGVRLDVAHLLEADSVDGIWRLAKEAETSQSSEDTQAGLQRIRQLVVDAGKARIETLGLSAQVATIEPCSHIQQAMILETVRHENAYCNWIELEFQQSISASAVQDALRELLEQDSILRSGFIEIGLKDQSYARVTYKSLDESIFQKRDAFDYDLWLIAEHDLLHPLRFQLRETDEGVRVLVHIHHALYDGWSWQLMLKDLHRLLLGEELPPKPAYNVVSDFFIEYKLSEAANESSLFWRDQLQGSSPTSFPNFHGTTDLPPETQEATRALQISPSKLTEVSQKLRVSRQTIFQAAYCYILSTYLGSDDITFGTVFSGRTLPVKGIENVLGPCIRTLPTRMNLGKMQTATDLLLAIQNMNRKCLEHGSLPLQDIKKASEIDPQSNLFDTALVWQESIWSDQEYRDVFREVGTAEFLEFALLLEFEPREDEVRAKATYQQSVLSKGQVDILLEQIDFVASVLIDTPALAIGDVGSHLPQHTMSVVKTQCQMQGDLPRLVSAVKTFASTNSSQTAVEFLRRLDSVPPAVETITYGQLDSRANTLAKYLRQMGITGDDLIAMFLDKSIDSCVTVLAVAKIGAGLAPLSPRTSSEDVSAFLSTLNAGFCILPSYLQRHEGFTIPDSVRQILLPDSFDDVHNDTPFPVNDGFRLICTDRTSKESVIFSSQNLQGCVQALSDSYSVQSESKVLFAYPAASVDSIIGVFMAWNAGVTLCVAPDELMAKDPRRIVDAMGVTHLRLTPTLASRLDPQSVPSVRYLGTSGEPLMAKAHRDWAGMGLYHGIFSHPIDLAMIFVLINSSSGYTIRGLAGLCTVPVKIEASSTITSIGMPPKNTSVMVIANKAGFNLLPRGAVGILCLGGDQVGTSSGDDFFEHPEFGRLYRTGDLGRILPDGRIAQLGQHVAFYETDEALLSSELVQISVSLVMENPVAKQEQMVSVWVPSEKARTSSHVEKLDEVAKKLLSELASKLPLSALPTLLVPMNEIPMNEAFLADRAKIQRDIQQMDIELLKAFSIGINDKIHDETFCDVEKKIVTALSAVIGVEQHSIGKHTSFYKLGLDSLSAIAFSRRLQDSGFGRLPVSTILRHSSVAQLATIAPAPEMSNGRQPAQPPVPEQPSSVFDESFIDEVKKNFGARGASVQGVYPCTPLQEAMLAAESDVDSAYFNHLRLRVHTDVEKLKKSWVQMLQRHEILKTCFRQTNDPRFAYAQVVLDTALLPWTVVETSSENLDTDVARMKSEFEHQSPVSGNLPYCLTVFIDSISQNTHLLLSIHHALYDGEGIAQLLHELQASFAGEKLPEAIPFHHFIEYMVSVNSDASDQFWDRYLSGVSPTLLSLSKKTPVNGSVTQAASQQIHVNFSNSLASFRRQCMDLSVTPLNVFHAAWARLLALYSGTNDVCFGNVFSCRTIPLEGADRIVGPCFNTLPMRVKFSSASTNGDVLKLSQKHNSDILPHQLSALRRIQRLTLSGGSRLFDTLVIFQSRSTELDARYWEILADEGNMGFPLICEIVPDEIQDTIQICFHYQTCHLGRDVAESLVRDFVALVEHTTQYPSAQACDKRVIGNDLSRIFEKGPSPAKTNGISSKKTESRAWSYQEEALREIICNLSGVDVDAVSLHTTIFQLGLDSINAVQISARLRKMGYEISAGDILEAASIDKIAALLESTEKGIKEAEYDFSAFETQHLQSVCRQLGISSQSVQSLRPCTPVQCGMLALFNHSQGSMYYNRMALKSPKPLDEIMLGEAWSKVMAQHEMLRTGFVQLRDQNHPFAMITYREGIAVPWQESTTLGAVTQEQQVLENLHQPPWSVRIEPTDEITTVHFAALHALYDAHSLEKIFSDVIAAYEGKALTQPSSIPETLGPILIESQKQIENSQEFWQGLAADIHPTKFPDLHPVRIDKKELLTRSILCSQSLGKLEAGCRNAGVTLQAAGQAAWARLLAAYTGEQNVVFGTVLSGRNLSTAAQDAVFPCLVTVPSPSRIEGTNHDVLNRTLKQNASLVKNQFTPLAQIQRWLGSDEPLFDTLFVYQKFSTKSEESAWEIFDEETKIDYPVSIELLPHATDLEIRISCRSGLVPEEQAAIILNQYNKLLEHTIFSPDSSANNYLSLGDHFLSVTPAKENRIPTTVALLHQFVEASARKIPEKTAFEFAFGPNADNLQKKTWSYREFNEDGNRVAHFLQDKGVVPGGIIAICFDKCPEASLAILGILKAGCAYLAIDPSAPISRKQFIMEDSSTTFLLCNQSRKSELQALSGVDVQALDEPGKYHHFSPAQPSLTREIQPVDTCYCLYTSGTTGTPKGCEITHDNAVQAMLAFQRLFSPHWDADSRWLQFASFHFDVSVLEQYWSWSVGICVTSCPRDLLFEDLPGTIQKLEITHIDLTPSLARLVRPDEVPSLCRGVFITGGEQLKQEILDAWGKHGVIYNGYGPTEVTIGCTMLPRMRANDKPSNIGPQFDNVGSYVFHPGTCTPVLRGGLGELCVSGPLVGKGYLNRAELTKERFQTLPENGDRIYRTGDLVRILHDGSFQFLGRIDDQVKLRGQRLEIGEINQVIKQASPELNEVATLVVKHPKQSKNQLVSFVTRIDVDKKSRDVEVRSSEEDRVLLSTIKSACHTHLPGYMVPTHIIPMTRFPLSANNKAEMKVLKSIYQDLSLEDLQRLSSMAVEQTVKSTQEKEIIAILSKFIGSPEASISSWSSIFELGLDSISVISFARSLREAGFPQAQASLIMKHPTVAGMASALQTSTSSSISQSNLHRNAKQNIEAFAHKHFHSVIESIGVVDSDVEQIAPCTPLQEGIIYHFLSSTEPLYCSSFTFALHASTDLEKLRDAWSKAQDQVQMLRARFSPSPDGYAQVILKHDALPWFDVQAASEKQIEILRKQQVQNWTSNIGELSTRLWQVGVIRSSDKSVMSLNIFHALYDGNSLALLLDRVAQIYLDQHSASENAPQFLDLLHLGPLCQDSSEESFWKEHLKSSRPRALSKSEQTNGVIESLVHKAQIDTTEPLDHLRKSLNVTEQAILHACWLLTLHQNYAFVPPIGIIASGRTIDVPGIANVIGPLFNTIPSNVQLHGLESWSEVARRCHEYQVSTMPFQYTALRNIMKWLGKSPDAHLFDSLFVFQRENADIDTLTGSLWQPLDSEAQHEYPLAFEIVRHGNKSLTLTLAAKDHVLSSEAAEELLVNFQRILSEFAQNPDHGLPYINGVADESHAHANGEIIMPNGLNGTDHAGDSSFQWTSQASTIRDVIATLAGVDVQSVNEETSIFEVGLDSIDAIKLSSRLSKLGIKLPVSAIMRYRTVTAMTSQLADTNHHEQNDSYPLLSRMERVLTEFLHKEGLMPEDACRVLPATPIQEAMVAEMSASAYQHYYNHEVLRLESHVDLMRLQDAWRAVVKAHPILRTSFVEVWDPEISASYAQIVHNEDAFDFLSVHLDGISVESVIESQRKRAVSELSGRPLLSLTVVADGNSRYLVLSISHALYDGWSINLLHEDVAKSYSGEYCTRPSADAILEQIIASSGDRALRFWRATLSNSKPISFPSGDDAEPGSQIVHRAERPLSVPLNKAEDFCKRHGITMQALLVSCWSLVLATYVNDLDVMFGLVLSGRNVADSENVMFPTMNTVAMRVILHGTRLELVKYVQETLLEMSEYQHFPLRRARPDTRSRQLFDTLFIYQKRPSENQSQGAALYQSTGGASSVEYPVCAEIESDGKDLVARVACRGSVLGDNDTSGLLGRMAEVLMSIVDEPGRQTVEFSGDAMKICGNSIVQEDSGYSSEAPVLAAQTSIQKAWSIVESKIRNVLSVVSGVPEEAIDKEANIFQLGLDSISAIKVAALLKKQSVKLVVSDMLRAGTIEKMALAVNKSQAILTQDEIDKALEESIKGLDVNSLLQSFGIDPRATETTIPATAGQAYFLAMHSQNPDVFYPKFYYLASEKFNPRVLNSAWSRLIHETPILRTTFLETGNPRVPYVQTVLKSVHSPPTWHDDLNHAISIRRDFGSVPVALHACRTSRGVAFMLHLHHALYDAVSLPRMIDRLAQFCSETKAEPKHLSQNLSHLVAFQHIHSPIDVRRLFWQKYLGQISTSDARDNRVGEFGAIQHDYRPGLVSNMSRLERAANRQGLSIQSTFLAVYARVHTRVFAAQDTHNNITNRPLVVGLYLANRSYGMEGLSELVGPTVNIVPLRLDNKLSNDHSSLFIAARKIQEDINEISLVEHAGVSLVEIAEWTGVHINTCINFLRLPELEDSNDDASDKVIFHTISSDELAPPNLSTSQTHPPAPPQTNGVTAPSTSDQTTGSSTWMTAMKDVFWPTIDVEAAIREDRLDFGVFAPDTRLDRPTAEKVMETMRYEMEVLVASLESP</sequence>